<accession>A0A0R3M5W2</accession>
<dbReference type="EMBL" id="LLYA01000229">
    <property type="protein sequence ID" value="KRR15022.1"/>
    <property type="molecule type" value="Genomic_DNA"/>
</dbReference>
<keyword evidence="2" id="KW-1185">Reference proteome</keyword>
<evidence type="ECO:0000313" key="2">
    <source>
        <dbReference type="Proteomes" id="UP000052023"/>
    </source>
</evidence>
<comment type="caution">
    <text evidence="1">The sequence shown here is derived from an EMBL/GenBank/DDBJ whole genome shotgun (WGS) entry which is preliminary data.</text>
</comment>
<dbReference type="AlphaFoldDB" id="A0A0R3M5W2"/>
<dbReference type="Proteomes" id="UP000052023">
    <property type="component" value="Unassembled WGS sequence"/>
</dbReference>
<proteinExistence type="predicted"/>
<organism evidence="1 2">
    <name type="scientific">Bradyrhizobium retamae</name>
    <dbReference type="NCBI Taxonomy" id="1300035"/>
    <lineage>
        <taxon>Bacteria</taxon>
        <taxon>Pseudomonadati</taxon>
        <taxon>Pseudomonadota</taxon>
        <taxon>Alphaproteobacteria</taxon>
        <taxon>Hyphomicrobiales</taxon>
        <taxon>Nitrobacteraceae</taxon>
        <taxon>Bradyrhizobium</taxon>
    </lineage>
</organism>
<gene>
    <name evidence="1" type="ORF">CQ13_37490</name>
</gene>
<sequence>MEISCGFNVLDDEVHAMRDALFENTRDEAMRQVHIRLLDLFLRASDPTKRRFQPELQVVTQPIPSKQLHVGFICRLHHEYCGLVAIQE</sequence>
<protein>
    <submittedName>
        <fullName evidence="1">Uncharacterized protein</fullName>
    </submittedName>
</protein>
<name>A0A0R3M5W2_9BRAD</name>
<evidence type="ECO:0000313" key="1">
    <source>
        <dbReference type="EMBL" id="KRR15022.1"/>
    </source>
</evidence>
<reference evidence="1 2" key="1">
    <citation type="submission" date="2014-03" db="EMBL/GenBank/DDBJ databases">
        <title>Bradyrhizobium valentinum sp. nov., isolated from effective nodules of Lupinus mariae-josephae, a lupine endemic of basic-lime soils in Eastern Spain.</title>
        <authorList>
            <person name="Duran D."/>
            <person name="Rey L."/>
            <person name="Navarro A."/>
            <person name="Busquets A."/>
            <person name="Imperial J."/>
            <person name="Ruiz-Argueso T."/>
        </authorList>
    </citation>
    <scope>NUCLEOTIDE SEQUENCE [LARGE SCALE GENOMIC DNA]</scope>
    <source>
        <strain evidence="1 2">Ro19</strain>
    </source>
</reference>